<sequence length="912" mass="103111">MKGIDILTPVRKFASFLFAHFFEKISELLHARGSIPANDLMKDTLATLLSAGMMLIFNLTGLLVFLFLPQGRDVLLIVSEDITDGKIGSLFWLAFGTLVWSLFSEFGMRYAIYVTDNSGVSLSEARVNWRRSLQVVISDVFIILPFLIVILGMVFNRPISDVIANARNWYVAQWAPVVVLYLLMTAVAHVYFIRKKDTPAVATAAVTGDQTAIAAVQSDMPGSNKPTKPLPQQSKLMDKLRDFIQLSKEEQEWCGKLTGIYNPFIFLLPKPSNFIGEARERYLNFEQLFSQLSPAERNRFPQNTAYLSECSVVPAAFSLIKYTEDYNYKDADNGGKQEWELPGAICNGRYRWVYFVPGSFYARLHRMLYLIVGLSLLFLVLMLLFPATYYENIGAPGLLTLAFACWTGVYIGVLYVDYAVFRRGKPLQPGMPEEPEGGPRRYIEPLYGKGNWWRSVLSLRAILLTLVLLSSAFNDDHPVRMNGQAGMDNRPDMIVHFREWFRHYQLTASRFRDLETKTSDSVFYPIVLVCAEGGALRTAAYTSMMLGTIQDSLVKEGIDFKSTVYAYSGISGGSLGLAFFNTIAYMDGRHNAAFSYRAKGRDFFTADYLAAVIARMCYSEVVQLLLPWHVEKFDRAIALESNWESSYDKIGPDNYFSTDYLTLWHRIGRERGIGAYPALFINTTEVESGLQCWLTNVKPDTAMFYAQERDLLRNKIRGGINYSTMINFSTRFPLLSPAGCLPQSPAHKLHYVDGGYVENTGSATMTEILRCIGPAIDTFAAHGIYIRPFVVTLRFGEDATNSGELNMGNELSEIVAGIYNVRGGRVRMAERELEDMVHKRQGRVIPLRLARNVKEVPMNWVLSARSLRNLDTFVNITWKQRWDNCLSGMYCFNKQKYLRLSQAQPATGSPCE</sequence>
<dbReference type="EMBL" id="PYGD01000004">
    <property type="protein sequence ID" value="PSK92158.1"/>
    <property type="molecule type" value="Genomic_DNA"/>
</dbReference>
<evidence type="ECO:0000256" key="1">
    <source>
        <dbReference type="SAM" id="Phobius"/>
    </source>
</evidence>
<reference evidence="2 3" key="1">
    <citation type="submission" date="2018-03" db="EMBL/GenBank/DDBJ databases">
        <title>Genomic Encyclopedia of Type Strains, Phase III (KMG-III): the genomes of soil and plant-associated and newly described type strains.</title>
        <authorList>
            <person name="Whitman W."/>
        </authorList>
    </citation>
    <scope>NUCLEOTIDE SEQUENCE [LARGE SCALE GENOMIC DNA]</scope>
    <source>
        <strain evidence="2 3">CGMCC 1.12700</strain>
    </source>
</reference>
<dbReference type="RefSeq" id="WP_106523221.1">
    <property type="nucleotide sequence ID" value="NZ_PYGD01000004.1"/>
</dbReference>
<accession>A0A2P8D4L4</accession>
<evidence type="ECO:0008006" key="4">
    <source>
        <dbReference type="Google" id="ProtNLM"/>
    </source>
</evidence>
<protein>
    <recommendedName>
        <fullName evidence="4">Patatin-like phospholipase</fullName>
    </recommendedName>
</protein>
<keyword evidence="3" id="KW-1185">Reference proteome</keyword>
<dbReference type="Proteomes" id="UP000240572">
    <property type="component" value="Unassembled WGS sequence"/>
</dbReference>
<feature type="transmembrane region" description="Helical" evidence="1">
    <location>
        <begin position="45"/>
        <end position="69"/>
    </location>
</feature>
<comment type="caution">
    <text evidence="2">The sequence shown here is derived from an EMBL/GenBank/DDBJ whole genome shotgun (WGS) entry which is preliminary data.</text>
</comment>
<keyword evidence="1" id="KW-0812">Transmembrane</keyword>
<feature type="transmembrane region" description="Helical" evidence="1">
    <location>
        <begin position="174"/>
        <end position="193"/>
    </location>
</feature>
<dbReference type="AlphaFoldDB" id="A0A2P8D4L4"/>
<name>A0A2P8D4L4_9BACT</name>
<dbReference type="OrthoDB" id="1488930at2"/>
<organism evidence="2 3">
    <name type="scientific">Taibaiella chishuiensis</name>
    <dbReference type="NCBI Taxonomy" id="1434707"/>
    <lineage>
        <taxon>Bacteria</taxon>
        <taxon>Pseudomonadati</taxon>
        <taxon>Bacteroidota</taxon>
        <taxon>Chitinophagia</taxon>
        <taxon>Chitinophagales</taxon>
        <taxon>Chitinophagaceae</taxon>
        <taxon>Taibaiella</taxon>
    </lineage>
</organism>
<feature type="transmembrane region" description="Helical" evidence="1">
    <location>
        <begin position="367"/>
        <end position="387"/>
    </location>
</feature>
<keyword evidence="1" id="KW-0472">Membrane</keyword>
<proteinExistence type="predicted"/>
<evidence type="ECO:0000313" key="3">
    <source>
        <dbReference type="Proteomes" id="UP000240572"/>
    </source>
</evidence>
<feature type="transmembrane region" description="Helical" evidence="1">
    <location>
        <begin position="393"/>
        <end position="416"/>
    </location>
</feature>
<gene>
    <name evidence="2" type="ORF">B0I18_104256</name>
</gene>
<keyword evidence="1" id="KW-1133">Transmembrane helix</keyword>
<evidence type="ECO:0000313" key="2">
    <source>
        <dbReference type="EMBL" id="PSK92158.1"/>
    </source>
</evidence>
<dbReference type="InterPro" id="IPR016035">
    <property type="entry name" value="Acyl_Trfase/lysoPLipase"/>
</dbReference>
<dbReference type="SUPFAM" id="SSF52151">
    <property type="entry name" value="FabD/lysophospholipase-like"/>
    <property type="match status" value="1"/>
</dbReference>
<feature type="transmembrane region" description="Helical" evidence="1">
    <location>
        <begin position="89"/>
        <end position="112"/>
    </location>
</feature>
<feature type="transmembrane region" description="Helical" evidence="1">
    <location>
        <begin position="133"/>
        <end position="154"/>
    </location>
</feature>